<dbReference type="PANTHER" id="PTHR21292:SF1">
    <property type="entry name" value="EXOCYST COMPLEX COMPONENT 3"/>
    <property type="match status" value="1"/>
</dbReference>
<dbReference type="OrthoDB" id="10047020at2759"/>
<dbReference type="InterPro" id="IPR042532">
    <property type="entry name" value="EXOC3/Sec6_C"/>
</dbReference>
<dbReference type="GO" id="GO:0000145">
    <property type="term" value="C:exocyst"/>
    <property type="evidence" value="ECO:0007669"/>
    <property type="project" value="InterPro"/>
</dbReference>
<evidence type="ECO:0000313" key="5">
    <source>
        <dbReference type="EMBL" id="RUS70681.1"/>
    </source>
</evidence>
<dbReference type="GO" id="GO:0051601">
    <property type="term" value="P:exocyst localization"/>
    <property type="evidence" value="ECO:0007669"/>
    <property type="project" value="TreeGrafter"/>
</dbReference>
<keyword evidence="2" id="KW-0813">Transport</keyword>
<dbReference type="GO" id="GO:0000149">
    <property type="term" value="F:SNARE binding"/>
    <property type="evidence" value="ECO:0007669"/>
    <property type="project" value="TreeGrafter"/>
</dbReference>
<dbReference type="Gene3D" id="1.10.357.70">
    <property type="entry name" value="Exocyst complex component Sec6, C-terminal domain"/>
    <property type="match status" value="1"/>
</dbReference>
<dbReference type="AlphaFoldDB" id="A0A3S1B302"/>
<feature type="compositionally biased region" description="Acidic residues" evidence="4">
    <location>
        <begin position="1"/>
        <end position="10"/>
    </location>
</feature>
<keyword evidence="6" id="KW-1185">Reference proteome</keyword>
<dbReference type="GO" id="GO:0006887">
    <property type="term" value="P:exocytosis"/>
    <property type="evidence" value="ECO:0007669"/>
    <property type="project" value="UniProtKB-KW"/>
</dbReference>
<dbReference type="Gene3D" id="1.10.357.50">
    <property type="match status" value="1"/>
</dbReference>
<name>A0A3S1B302_ELYCH</name>
<reference evidence="5 6" key="1">
    <citation type="submission" date="2019-01" db="EMBL/GenBank/DDBJ databases">
        <title>A draft genome assembly of the solar-powered sea slug Elysia chlorotica.</title>
        <authorList>
            <person name="Cai H."/>
            <person name="Li Q."/>
            <person name="Fang X."/>
            <person name="Li J."/>
            <person name="Curtis N.E."/>
            <person name="Altenburger A."/>
            <person name="Shibata T."/>
            <person name="Feng M."/>
            <person name="Maeda T."/>
            <person name="Schwartz J.A."/>
            <person name="Shigenobu S."/>
            <person name="Lundholm N."/>
            <person name="Nishiyama T."/>
            <person name="Yang H."/>
            <person name="Hasebe M."/>
            <person name="Li S."/>
            <person name="Pierce S.K."/>
            <person name="Wang J."/>
        </authorList>
    </citation>
    <scope>NUCLEOTIDE SEQUENCE [LARGE SCALE GENOMIC DNA]</scope>
    <source>
        <strain evidence="5">EC2010</strain>
        <tissue evidence="5">Whole organism of an adult</tissue>
    </source>
</reference>
<sequence length="789" mass="92172">MSGNMDDEEDPQHSQGPAPAPLDLGRLEVEAKQAAAKLVASLLQRPDQLDKVDQYKRRVARKKASVEAMLKTAVQSQLDGVRTGLNQLQSALQDVYQMKQSLDEIEENYRKIEPLHKSLEGLKEENNKFCQLAAAQENLKHIFTVPETVVKTRELIMEGKLLQAHKFLADLEMSRDDLLLAMHKQPNQSPTDKNTLSHYFSEVQDLTKDLGKQLWVIIQRTLMSVRREPNLICTALRIIEREERMDSAWAKKYDQTGFMPPGRPKRWRDKCFEVLQTSIAARIEGSQLETRDQNKMWLVRHLEITRQLMIDDLRVVKTLLPPVFPPDYDVVKRYTKMYHKALSAHLEEMIHHELEGNEIVSLLQWVGTYNSPELMRHPELNIDVKELGPLLENNLIAYLRNQYLKNMKQNITEWSRNTLRSDLKDWMKGEAPDQDGDGFYNTQLPVIIFQMMEQNLQVANIIGQDLVKKVLELFAEELKRFAQEYRVELQAFDEKHQADRHIPQYFVHYMIANANNCLAFGEYMKELRKRYVKNDYEEEAEVDEDGEEGGQIRRDPFQQLTDRFLVLAKYCCDVILEEVFRDLQENKCLNELFTRAWMSHSNGVETIIATWDDYHKDFLHLKPTMFEILLSRGQNRIVVEYVKALLSRKLSFKNYEERKLSAEKICAEAEQMKLQFQEMSPKLDVSKFDVLPAMAEGLKLRTTRCCHWRLWALHRNIQTSAWSSWSTLSCVAETSAARTLNSWPWTPWEKTIQTFPSQKESSRRLPCLDNTVLKVLDSLMMRLTLHLLL</sequence>
<dbReference type="Proteomes" id="UP000271974">
    <property type="component" value="Unassembled WGS sequence"/>
</dbReference>
<keyword evidence="3" id="KW-0268">Exocytosis</keyword>
<evidence type="ECO:0000256" key="1">
    <source>
        <dbReference type="ARBA" id="ARBA00009447"/>
    </source>
</evidence>
<protein>
    <submittedName>
        <fullName evidence="5">Uncharacterized protein</fullName>
    </submittedName>
</protein>
<dbReference type="InterPro" id="IPR010326">
    <property type="entry name" value="EXOC3/Sec6"/>
</dbReference>
<dbReference type="STRING" id="188477.A0A3S1B302"/>
<organism evidence="5 6">
    <name type="scientific">Elysia chlorotica</name>
    <name type="common">Eastern emerald elysia</name>
    <name type="synonym">Sea slug</name>
    <dbReference type="NCBI Taxonomy" id="188477"/>
    <lineage>
        <taxon>Eukaryota</taxon>
        <taxon>Metazoa</taxon>
        <taxon>Spiralia</taxon>
        <taxon>Lophotrochozoa</taxon>
        <taxon>Mollusca</taxon>
        <taxon>Gastropoda</taxon>
        <taxon>Heterobranchia</taxon>
        <taxon>Euthyneura</taxon>
        <taxon>Panpulmonata</taxon>
        <taxon>Sacoglossa</taxon>
        <taxon>Placobranchoidea</taxon>
        <taxon>Plakobranchidae</taxon>
        <taxon>Elysia</taxon>
    </lineage>
</organism>
<gene>
    <name evidence="5" type="ORF">EGW08_021557</name>
</gene>
<accession>A0A3S1B302</accession>
<comment type="similarity">
    <text evidence="1">Belongs to the SEC6 family.</text>
</comment>
<dbReference type="EMBL" id="RQTK01001354">
    <property type="protein sequence ID" value="RUS70681.1"/>
    <property type="molecule type" value="Genomic_DNA"/>
</dbReference>
<dbReference type="Pfam" id="PF06046">
    <property type="entry name" value="Sec6"/>
    <property type="match status" value="1"/>
</dbReference>
<evidence type="ECO:0000256" key="3">
    <source>
        <dbReference type="ARBA" id="ARBA00022483"/>
    </source>
</evidence>
<comment type="caution">
    <text evidence="5">The sequence shown here is derived from an EMBL/GenBank/DDBJ whole genome shotgun (WGS) entry which is preliminary data.</text>
</comment>
<evidence type="ECO:0000256" key="2">
    <source>
        <dbReference type="ARBA" id="ARBA00022448"/>
    </source>
</evidence>
<feature type="region of interest" description="Disordered" evidence="4">
    <location>
        <begin position="1"/>
        <end position="24"/>
    </location>
</feature>
<evidence type="ECO:0000256" key="4">
    <source>
        <dbReference type="SAM" id="MobiDB-lite"/>
    </source>
</evidence>
<proteinExistence type="inferred from homology"/>
<dbReference type="PANTHER" id="PTHR21292">
    <property type="entry name" value="EXOCYST COMPLEX COMPONENT SEC6-RELATED"/>
    <property type="match status" value="1"/>
</dbReference>
<evidence type="ECO:0000313" key="6">
    <source>
        <dbReference type="Proteomes" id="UP000271974"/>
    </source>
</evidence>